<dbReference type="SUPFAM" id="SSF55486">
    <property type="entry name" value="Metalloproteases ('zincins'), catalytic domain"/>
    <property type="match status" value="1"/>
</dbReference>
<dbReference type="InterPro" id="IPR024653">
    <property type="entry name" value="Peptidase_M10/M27/M57"/>
</dbReference>
<dbReference type="Gene3D" id="3.40.390.10">
    <property type="entry name" value="Collagenase (Catalytic Domain)"/>
    <property type="match status" value="1"/>
</dbReference>
<gene>
    <name evidence="1" type="ORF">EV197_0167</name>
</gene>
<dbReference type="InterPro" id="IPR024079">
    <property type="entry name" value="MetalloPept_cat_dom_sf"/>
</dbReference>
<name>A0A4Q7PF75_9FLAO</name>
<evidence type="ECO:0000313" key="2">
    <source>
        <dbReference type="Proteomes" id="UP000292262"/>
    </source>
</evidence>
<evidence type="ECO:0000313" key="1">
    <source>
        <dbReference type="EMBL" id="RZS98965.1"/>
    </source>
</evidence>
<dbReference type="GO" id="GO:0008237">
    <property type="term" value="F:metallopeptidase activity"/>
    <property type="evidence" value="ECO:0007669"/>
    <property type="project" value="InterPro"/>
</dbReference>
<proteinExistence type="predicted"/>
<reference evidence="1 2" key="1">
    <citation type="submission" date="2019-02" db="EMBL/GenBank/DDBJ databases">
        <title>Genomic Encyclopedia of Type Strains, Phase IV (KMG-IV): sequencing the most valuable type-strain genomes for metagenomic binning, comparative biology and taxonomic classification.</title>
        <authorList>
            <person name="Goeker M."/>
        </authorList>
    </citation>
    <scope>NUCLEOTIDE SEQUENCE [LARGE SCALE GENOMIC DNA]</scope>
    <source>
        <strain evidence="1 2">DSM 17196</strain>
    </source>
</reference>
<dbReference type="EMBL" id="SGXE01000001">
    <property type="protein sequence ID" value="RZS98965.1"/>
    <property type="molecule type" value="Genomic_DNA"/>
</dbReference>
<protein>
    <submittedName>
        <fullName evidence="1">Dual-action HEIGH metallo-peptidase</fullName>
    </submittedName>
</protein>
<dbReference type="OrthoDB" id="785995at2"/>
<dbReference type="PROSITE" id="PS51257">
    <property type="entry name" value="PROKAR_LIPOPROTEIN"/>
    <property type="match status" value="1"/>
</dbReference>
<organism evidence="1 2">
    <name type="scientific">Aquimarina brevivitae</name>
    <dbReference type="NCBI Taxonomy" id="323412"/>
    <lineage>
        <taxon>Bacteria</taxon>
        <taxon>Pseudomonadati</taxon>
        <taxon>Bacteroidota</taxon>
        <taxon>Flavobacteriia</taxon>
        <taxon>Flavobacteriales</taxon>
        <taxon>Flavobacteriaceae</taxon>
        <taxon>Aquimarina</taxon>
    </lineage>
</organism>
<accession>A0A4Q7PF75</accession>
<keyword evidence="2" id="KW-1185">Reference proteome</keyword>
<dbReference type="RefSeq" id="WP_130284834.1">
    <property type="nucleotide sequence ID" value="NZ_SGXE01000001.1"/>
</dbReference>
<comment type="caution">
    <text evidence="1">The sequence shown here is derived from an EMBL/GenBank/DDBJ whole genome shotgun (WGS) entry which is preliminary data.</text>
</comment>
<dbReference type="Pfam" id="PF12388">
    <property type="entry name" value="Peptidase_M57"/>
    <property type="match status" value="1"/>
</dbReference>
<dbReference type="Proteomes" id="UP000292262">
    <property type="component" value="Unassembled WGS sequence"/>
</dbReference>
<sequence length="284" mass="31428">MKKVQFLALSAIIVGSLFSCQKNEISEPTLEEVQLKPSKEQLEKLDKIGVNTDDVLIKEVPLPDGSTERHIVSGDISLPIDKLNEYKEMPTGDDLSKQYRSDYLVAPPYRNIRVLGWTGGSYALTPKMRTALSWAIANYNALPNTLNFTLTFGTNQTNADMVVYKVTGPAGGSAGFPTSSGRPNRYIRINSGLDSATYSYNVVEHVMGHEIGHSVGFRHQDWYNRWSCGYTGPFPAEPSVNPAAIWIPGTPWSPYADSLMLSCFNTSEDGEFTQSDKDALNILY</sequence>
<dbReference type="AlphaFoldDB" id="A0A4Q7PF75"/>